<gene>
    <name evidence="8" type="ORF">MEDL_42582</name>
</gene>
<keyword evidence="1" id="KW-0479">Metal-binding</keyword>
<keyword evidence="4" id="KW-0862">Zinc</keyword>
<dbReference type="AlphaFoldDB" id="A0A8S3T7S8"/>
<dbReference type="InterPro" id="IPR013087">
    <property type="entry name" value="Znf_C2H2_type"/>
</dbReference>
<evidence type="ECO:0000256" key="5">
    <source>
        <dbReference type="PROSITE-ProRule" id="PRU00042"/>
    </source>
</evidence>
<feature type="domain" description="C2H2-type" evidence="7">
    <location>
        <begin position="47"/>
        <end position="70"/>
    </location>
</feature>
<keyword evidence="9" id="KW-1185">Reference proteome</keyword>
<dbReference type="GO" id="GO:0043565">
    <property type="term" value="F:sequence-specific DNA binding"/>
    <property type="evidence" value="ECO:0007669"/>
    <property type="project" value="TreeGrafter"/>
</dbReference>
<dbReference type="GO" id="GO:0005634">
    <property type="term" value="C:nucleus"/>
    <property type="evidence" value="ECO:0007669"/>
    <property type="project" value="TreeGrafter"/>
</dbReference>
<evidence type="ECO:0000313" key="9">
    <source>
        <dbReference type="Proteomes" id="UP000683360"/>
    </source>
</evidence>
<dbReference type="Gene3D" id="3.30.160.60">
    <property type="entry name" value="Classic Zinc Finger"/>
    <property type="match status" value="1"/>
</dbReference>
<dbReference type="GO" id="GO:0000981">
    <property type="term" value="F:DNA-binding transcription factor activity, RNA polymerase II-specific"/>
    <property type="evidence" value="ECO:0007669"/>
    <property type="project" value="TreeGrafter"/>
</dbReference>
<evidence type="ECO:0000256" key="2">
    <source>
        <dbReference type="ARBA" id="ARBA00022737"/>
    </source>
</evidence>
<feature type="domain" description="C2H2-type" evidence="7">
    <location>
        <begin position="17"/>
        <end position="40"/>
    </location>
</feature>
<evidence type="ECO:0000313" key="8">
    <source>
        <dbReference type="EMBL" id="CAG2229690.1"/>
    </source>
</evidence>
<comment type="caution">
    <text evidence="8">The sequence shown here is derived from an EMBL/GenBank/DDBJ whole genome shotgun (WGS) entry which is preliminary data.</text>
</comment>
<dbReference type="GO" id="GO:0008270">
    <property type="term" value="F:zinc ion binding"/>
    <property type="evidence" value="ECO:0007669"/>
    <property type="project" value="UniProtKB-KW"/>
</dbReference>
<dbReference type="Proteomes" id="UP000683360">
    <property type="component" value="Unassembled WGS sequence"/>
</dbReference>
<dbReference type="InterPro" id="IPR036236">
    <property type="entry name" value="Znf_C2H2_sf"/>
</dbReference>
<keyword evidence="3 5" id="KW-0863">Zinc-finger</keyword>
<dbReference type="Pfam" id="PF00096">
    <property type="entry name" value="zf-C2H2"/>
    <property type="match status" value="2"/>
</dbReference>
<sequence length="174" mass="20269">MAKTKTTPRKSQEPLSLNCTRCQKNYKNVSSLRRHFNTYHRPTVTNFSCSWCNKSFIRRDSAHRHMKTDHNIFNSKGLTVEDKTPRELAEKIKPWIPPMEATKKIDWKKPPTFRVIAKSDLDNNTIDLAEDLYISSDEEEEESQPEELTTPPEQEFIYTVTTLETALQLSVYSS</sequence>
<evidence type="ECO:0000259" key="7">
    <source>
        <dbReference type="PROSITE" id="PS50157"/>
    </source>
</evidence>
<dbReference type="OrthoDB" id="6080248at2759"/>
<proteinExistence type="predicted"/>
<feature type="region of interest" description="Disordered" evidence="6">
    <location>
        <begin position="134"/>
        <end position="154"/>
    </location>
</feature>
<keyword evidence="2" id="KW-0677">Repeat</keyword>
<dbReference type="SUPFAM" id="SSF57667">
    <property type="entry name" value="beta-beta-alpha zinc fingers"/>
    <property type="match status" value="1"/>
</dbReference>
<organism evidence="8 9">
    <name type="scientific">Mytilus edulis</name>
    <name type="common">Blue mussel</name>
    <dbReference type="NCBI Taxonomy" id="6550"/>
    <lineage>
        <taxon>Eukaryota</taxon>
        <taxon>Metazoa</taxon>
        <taxon>Spiralia</taxon>
        <taxon>Lophotrochozoa</taxon>
        <taxon>Mollusca</taxon>
        <taxon>Bivalvia</taxon>
        <taxon>Autobranchia</taxon>
        <taxon>Pteriomorphia</taxon>
        <taxon>Mytilida</taxon>
        <taxon>Mytiloidea</taxon>
        <taxon>Mytilidae</taxon>
        <taxon>Mytilinae</taxon>
        <taxon>Mytilus</taxon>
    </lineage>
</organism>
<dbReference type="PROSITE" id="PS50157">
    <property type="entry name" value="ZINC_FINGER_C2H2_2"/>
    <property type="match status" value="2"/>
</dbReference>
<dbReference type="PROSITE" id="PS00028">
    <property type="entry name" value="ZINC_FINGER_C2H2_1"/>
    <property type="match status" value="1"/>
</dbReference>
<accession>A0A8S3T7S8</accession>
<evidence type="ECO:0000256" key="4">
    <source>
        <dbReference type="ARBA" id="ARBA00022833"/>
    </source>
</evidence>
<evidence type="ECO:0000256" key="3">
    <source>
        <dbReference type="ARBA" id="ARBA00022771"/>
    </source>
</evidence>
<evidence type="ECO:0000256" key="6">
    <source>
        <dbReference type="SAM" id="MobiDB-lite"/>
    </source>
</evidence>
<dbReference type="PANTHER" id="PTHR24408">
    <property type="entry name" value="ZINC FINGER PROTEIN"/>
    <property type="match status" value="1"/>
</dbReference>
<dbReference type="EMBL" id="CAJPWZ010002035">
    <property type="protein sequence ID" value="CAG2229690.1"/>
    <property type="molecule type" value="Genomic_DNA"/>
</dbReference>
<evidence type="ECO:0000256" key="1">
    <source>
        <dbReference type="ARBA" id="ARBA00022723"/>
    </source>
</evidence>
<protein>
    <submittedName>
        <fullName evidence="8">KRAB</fullName>
    </submittedName>
</protein>
<dbReference type="PANTHER" id="PTHR24408:SF58">
    <property type="entry name" value="TRANSCRIPTION FACTOR (TFIIIA), PUTATIVE (AFU_ORTHOLOGUE AFUA_1G05150)-RELATED"/>
    <property type="match status" value="1"/>
</dbReference>
<reference evidence="8" key="1">
    <citation type="submission" date="2021-03" db="EMBL/GenBank/DDBJ databases">
        <authorList>
            <person name="Bekaert M."/>
        </authorList>
    </citation>
    <scope>NUCLEOTIDE SEQUENCE</scope>
</reference>
<feature type="compositionally biased region" description="Acidic residues" evidence="6">
    <location>
        <begin position="136"/>
        <end position="145"/>
    </location>
</feature>
<dbReference type="SMART" id="SM00355">
    <property type="entry name" value="ZnF_C2H2"/>
    <property type="match status" value="2"/>
</dbReference>
<name>A0A8S3T7S8_MYTED</name>